<dbReference type="Gene3D" id="3.30.900.10">
    <property type="entry name" value="HORMA domain"/>
    <property type="match status" value="1"/>
</dbReference>
<dbReference type="GO" id="GO:0005829">
    <property type="term" value="C:cytosol"/>
    <property type="evidence" value="ECO:0007669"/>
    <property type="project" value="TreeGrafter"/>
</dbReference>
<dbReference type="STRING" id="568069.A0A1J1J630"/>
<dbReference type="InterPro" id="IPR036570">
    <property type="entry name" value="HORMA_dom_sf"/>
</dbReference>
<protein>
    <recommendedName>
        <fullName evidence="4">Autophagy-related protein 13</fullName>
    </recommendedName>
</protein>
<dbReference type="Pfam" id="PF10033">
    <property type="entry name" value="ATG13"/>
    <property type="match status" value="1"/>
</dbReference>
<dbReference type="InterPro" id="IPR018731">
    <property type="entry name" value="Atg13_N"/>
</dbReference>
<name>A0A1J1J630_9DIPT</name>
<dbReference type="EMBL" id="CVRI01000067">
    <property type="protein sequence ID" value="CRL06934.1"/>
    <property type="molecule type" value="Genomic_DNA"/>
</dbReference>
<dbReference type="GO" id="GO:0034727">
    <property type="term" value="P:piecemeal microautophagy of the nucleus"/>
    <property type="evidence" value="ECO:0007669"/>
    <property type="project" value="TreeGrafter"/>
</dbReference>
<dbReference type="GO" id="GO:1990316">
    <property type="term" value="C:Atg1/ULK1 kinase complex"/>
    <property type="evidence" value="ECO:0007669"/>
    <property type="project" value="InterPro"/>
</dbReference>
<sequence length="358" mass="40909">MEEDKGEISKFIKFLAFKTTQIIVQSRLGGLIYSKCNNSGADWFNIAIRDHPDILSETKKALQTGQSDNLITNHFPLCVEISLQTVDGDKMQLEVWSLNINKDSADPLIKSTYSIYNRMSNLLKSLLSITRVTPAYKLSRRQSSDSYSIYYRIYSAEPEHNLGESYKQVRIGQLITQIGSVTMAVAYRTKMTISPTQNTCDNTIMLKSDHFLNELSPTHLRYPNYSKKNGSDIRVIDLEKPMRCGAFVDRSRIPQYTEQDYNLPETPPFKDDKLLKELHFPFANQSPIGDLAKFYRECFNAPPLESLALSDDPTFDEVDNEMIVDDLTRQLDEFELSLSEFDGLITSLRDSENQKSNS</sequence>
<dbReference type="Proteomes" id="UP000183832">
    <property type="component" value="Unassembled WGS sequence"/>
</dbReference>
<dbReference type="GO" id="GO:0000407">
    <property type="term" value="C:phagophore assembly site"/>
    <property type="evidence" value="ECO:0007669"/>
    <property type="project" value="UniProtKB-SubCell"/>
</dbReference>
<comment type="subcellular location">
    <subcellularLocation>
        <location evidence="1">Preautophagosomal structure</location>
    </subcellularLocation>
</comment>
<comment type="similarity">
    <text evidence="2 4">Belongs to the ATG13 family. Metazoan subfamily.</text>
</comment>
<dbReference type="PANTHER" id="PTHR13430">
    <property type="match status" value="1"/>
</dbReference>
<reference evidence="6 7" key="1">
    <citation type="submission" date="2015-04" db="EMBL/GenBank/DDBJ databases">
        <authorList>
            <person name="Syromyatnikov M.Y."/>
            <person name="Popov V.N."/>
        </authorList>
    </citation>
    <scope>NUCLEOTIDE SEQUENCE [LARGE SCALE GENOMIC DNA]</scope>
</reference>
<evidence type="ECO:0000256" key="2">
    <source>
        <dbReference type="ARBA" id="ARBA00007341"/>
    </source>
</evidence>
<keyword evidence="7" id="KW-1185">Reference proteome</keyword>
<accession>A0A1J1J630</accession>
<dbReference type="OrthoDB" id="70161at2759"/>
<evidence type="ECO:0000256" key="4">
    <source>
        <dbReference type="RuleBase" id="RU361214"/>
    </source>
</evidence>
<evidence type="ECO:0000256" key="3">
    <source>
        <dbReference type="ARBA" id="ARBA00023006"/>
    </source>
</evidence>
<dbReference type="GO" id="GO:0000423">
    <property type="term" value="P:mitophagy"/>
    <property type="evidence" value="ECO:0007669"/>
    <property type="project" value="TreeGrafter"/>
</dbReference>
<dbReference type="GO" id="GO:0034497">
    <property type="term" value="P:protein localization to phagophore assembly site"/>
    <property type="evidence" value="ECO:0007669"/>
    <property type="project" value="TreeGrafter"/>
</dbReference>
<evidence type="ECO:0000259" key="5">
    <source>
        <dbReference type="Pfam" id="PF10033"/>
    </source>
</evidence>
<evidence type="ECO:0000256" key="1">
    <source>
        <dbReference type="ARBA" id="ARBA00004329"/>
    </source>
</evidence>
<organism evidence="6 7">
    <name type="scientific">Clunio marinus</name>
    <dbReference type="NCBI Taxonomy" id="568069"/>
    <lineage>
        <taxon>Eukaryota</taxon>
        <taxon>Metazoa</taxon>
        <taxon>Ecdysozoa</taxon>
        <taxon>Arthropoda</taxon>
        <taxon>Hexapoda</taxon>
        <taxon>Insecta</taxon>
        <taxon>Pterygota</taxon>
        <taxon>Neoptera</taxon>
        <taxon>Endopterygota</taxon>
        <taxon>Diptera</taxon>
        <taxon>Nematocera</taxon>
        <taxon>Chironomoidea</taxon>
        <taxon>Chironomidae</taxon>
        <taxon>Clunio</taxon>
    </lineage>
</organism>
<dbReference type="InterPro" id="IPR040182">
    <property type="entry name" value="ATG13"/>
</dbReference>
<dbReference type="PANTHER" id="PTHR13430:SF4">
    <property type="entry name" value="AUTOPHAGY-RELATED PROTEIN 13"/>
    <property type="match status" value="1"/>
</dbReference>
<dbReference type="AlphaFoldDB" id="A0A1J1J630"/>
<keyword evidence="3 4" id="KW-0072">Autophagy</keyword>
<evidence type="ECO:0000313" key="6">
    <source>
        <dbReference type="EMBL" id="CRL06934.1"/>
    </source>
</evidence>
<evidence type="ECO:0000313" key="7">
    <source>
        <dbReference type="Proteomes" id="UP000183832"/>
    </source>
</evidence>
<proteinExistence type="inferred from homology"/>
<feature type="domain" description="Autophagy-related protein 13 N-terminal" evidence="5">
    <location>
        <begin position="91"/>
        <end position="190"/>
    </location>
</feature>
<gene>
    <name evidence="6" type="ORF">CLUMA_CG019622</name>
</gene>